<dbReference type="EMBL" id="VSRR010106791">
    <property type="protein sequence ID" value="MPC96644.1"/>
    <property type="molecule type" value="Genomic_DNA"/>
</dbReference>
<protein>
    <recommendedName>
        <fullName evidence="1">MADF domain-containing protein</fullName>
    </recommendedName>
</protein>
<dbReference type="AlphaFoldDB" id="A0A5B7JWF7"/>
<comment type="caution">
    <text evidence="2">The sequence shown here is derived from an EMBL/GenBank/DDBJ whole genome shotgun (WGS) entry which is preliminary data.</text>
</comment>
<dbReference type="Proteomes" id="UP000324222">
    <property type="component" value="Unassembled WGS sequence"/>
</dbReference>
<name>A0A5B7JWF7_PORTR</name>
<gene>
    <name evidence="2" type="ORF">E2C01_091914</name>
</gene>
<feature type="domain" description="MADF" evidence="1">
    <location>
        <begin position="16"/>
        <end position="55"/>
    </location>
</feature>
<reference evidence="2 3" key="1">
    <citation type="submission" date="2019-05" db="EMBL/GenBank/DDBJ databases">
        <title>Another draft genome of Portunus trituberculatus and its Hox gene families provides insights of decapod evolution.</title>
        <authorList>
            <person name="Jeong J.-H."/>
            <person name="Song I."/>
            <person name="Kim S."/>
            <person name="Choi T."/>
            <person name="Kim D."/>
            <person name="Ryu S."/>
            <person name="Kim W."/>
        </authorList>
    </citation>
    <scope>NUCLEOTIDE SEQUENCE [LARGE SCALE GENOMIC DNA]</scope>
    <source>
        <tissue evidence="2">Muscle</tissue>
    </source>
</reference>
<sequence>MDSTKIPWSRGSEASLLELVKEKRFLWHPSDPLYHKNKVRGGAFEEIAAALRAEHPELSTLEPNLVGIVPKKPSRVLASRFPFRSSFTQLI</sequence>
<accession>A0A5B7JWF7</accession>
<evidence type="ECO:0000313" key="3">
    <source>
        <dbReference type="Proteomes" id="UP000324222"/>
    </source>
</evidence>
<evidence type="ECO:0000313" key="2">
    <source>
        <dbReference type="EMBL" id="MPC96644.1"/>
    </source>
</evidence>
<keyword evidence="3" id="KW-1185">Reference proteome</keyword>
<dbReference type="Pfam" id="PF10545">
    <property type="entry name" value="MADF_DNA_bdg"/>
    <property type="match status" value="1"/>
</dbReference>
<dbReference type="InterPro" id="IPR006578">
    <property type="entry name" value="MADF-dom"/>
</dbReference>
<evidence type="ECO:0000259" key="1">
    <source>
        <dbReference type="Pfam" id="PF10545"/>
    </source>
</evidence>
<organism evidence="2 3">
    <name type="scientific">Portunus trituberculatus</name>
    <name type="common">Swimming crab</name>
    <name type="synonym">Neptunus trituberculatus</name>
    <dbReference type="NCBI Taxonomy" id="210409"/>
    <lineage>
        <taxon>Eukaryota</taxon>
        <taxon>Metazoa</taxon>
        <taxon>Ecdysozoa</taxon>
        <taxon>Arthropoda</taxon>
        <taxon>Crustacea</taxon>
        <taxon>Multicrustacea</taxon>
        <taxon>Malacostraca</taxon>
        <taxon>Eumalacostraca</taxon>
        <taxon>Eucarida</taxon>
        <taxon>Decapoda</taxon>
        <taxon>Pleocyemata</taxon>
        <taxon>Brachyura</taxon>
        <taxon>Eubrachyura</taxon>
        <taxon>Portunoidea</taxon>
        <taxon>Portunidae</taxon>
        <taxon>Portuninae</taxon>
        <taxon>Portunus</taxon>
    </lineage>
</organism>
<proteinExistence type="predicted"/>